<feature type="domain" description="Ricin B lectin" evidence="2">
    <location>
        <begin position="9"/>
        <end position="139"/>
    </location>
</feature>
<dbReference type="PROSITE" id="PS50231">
    <property type="entry name" value="RICIN_B_LECTIN"/>
    <property type="match status" value="1"/>
</dbReference>
<dbReference type="AlphaFoldDB" id="A0A2A9NA36"/>
<name>A0A2A9NA36_9AGAR</name>
<dbReference type="SUPFAM" id="SSF50370">
    <property type="entry name" value="Ricin B-like lectins"/>
    <property type="match status" value="1"/>
</dbReference>
<feature type="region of interest" description="Disordered" evidence="1">
    <location>
        <begin position="144"/>
        <end position="165"/>
    </location>
</feature>
<evidence type="ECO:0000313" key="3">
    <source>
        <dbReference type="EMBL" id="PFH47489.1"/>
    </source>
</evidence>
<dbReference type="SMART" id="SM00458">
    <property type="entry name" value="RICIN"/>
    <property type="match status" value="1"/>
</dbReference>
<dbReference type="Gene3D" id="2.80.10.50">
    <property type="match status" value="1"/>
</dbReference>
<evidence type="ECO:0000256" key="1">
    <source>
        <dbReference type="SAM" id="MobiDB-lite"/>
    </source>
</evidence>
<dbReference type="Pfam" id="PF14200">
    <property type="entry name" value="RicinB_lectin_2"/>
    <property type="match status" value="1"/>
</dbReference>
<evidence type="ECO:0000313" key="4">
    <source>
        <dbReference type="Proteomes" id="UP000242287"/>
    </source>
</evidence>
<gene>
    <name evidence="3" type="ORF">AMATHDRAFT_50279</name>
</gene>
<organism evidence="3 4">
    <name type="scientific">Amanita thiersii Skay4041</name>
    <dbReference type="NCBI Taxonomy" id="703135"/>
    <lineage>
        <taxon>Eukaryota</taxon>
        <taxon>Fungi</taxon>
        <taxon>Dikarya</taxon>
        <taxon>Basidiomycota</taxon>
        <taxon>Agaricomycotina</taxon>
        <taxon>Agaricomycetes</taxon>
        <taxon>Agaricomycetidae</taxon>
        <taxon>Agaricales</taxon>
        <taxon>Pluteineae</taxon>
        <taxon>Amanitaceae</taxon>
        <taxon>Amanita</taxon>
    </lineage>
</organism>
<proteinExistence type="predicted"/>
<protein>
    <submittedName>
        <fullName evidence="3">Carbohydrate-binding module family 13 protein</fullName>
    </submittedName>
</protein>
<dbReference type="EMBL" id="KZ302109">
    <property type="protein sequence ID" value="PFH47489.1"/>
    <property type="molecule type" value="Genomic_DNA"/>
</dbReference>
<dbReference type="OrthoDB" id="3269682at2759"/>
<reference evidence="3 4" key="1">
    <citation type="submission" date="2014-02" db="EMBL/GenBank/DDBJ databases">
        <title>Transposable element dynamics among asymbiotic and ectomycorrhizal Amanita fungi.</title>
        <authorList>
            <consortium name="DOE Joint Genome Institute"/>
            <person name="Hess J."/>
            <person name="Skrede I."/>
            <person name="Wolfe B."/>
            <person name="LaButti K."/>
            <person name="Ohm R.A."/>
            <person name="Grigoriev I.V."/>
            <person name="Pringle A."/>
        </authorList>
    </citation>
    <scope>NUCLEOTIDE SEQUENCE [LARGE SCALE GENOMIC DNA]</scope>
    <source>
        <strain evidence="3 4">SKay4041</strain>
    </source>
</reference>
<dbReference type="InterPro" id="IPR035992">
    <property type="entry name" value="Ricin_B-like_lectins"/>
</dbReference>
<dbReference type="CDD" id="cd23422">
    <property type="entry name" value="beta-trefoil_Ricin_MPL_CNL"/>
    <property type="match status" value="1"/>
</dbReference>
<accession>A0A2A9NA36</accession>
<sequence>MTTSNVSSGVLYKIQNGASNTYVDIDSNSPYTVRGWEGHDGPTQKWYIELMDGGYVIRSAYNSKYIGLEKAAGNLIKVVALDYPFKWSASPDAGNYTITRFLVSDTTFALDLWGGESKNGTAIIVYSDYGGPHQRWRLERQSDSASSTAASVQEQLDQANGISLS</sequence>
<dbReference type="InterPro" id="IPR000772">
    <property type="entry name" value="Ricin_B_lectin"/>
</dbReference>
<evidence type="ECO:0000259" key="2">
    <source>
        <dbReference type="SMART" id="SM00458"/>
    </source>
</evidence>
<keyword evidence="4" id="KW-1185">Reference proteome</keyword>
<dbReference type="Proteomes" id="UP000242287">
    <property type="component" value="Unassembled WGS sequence"/>
</dbReference>